<keyword evidence="2" id="KW-1185">Reference proteome</keyword>
<dbReference type="GeneID" id="64666911"/>
<reference evidence="1" key="1">
    <citation type="journal article" date="2020" name="New Phytol.">
        <title>Comparative genomics reveals dynamic genome evolution in host specialist ectomycorrhizal fungi.</title>
        <authorList>
            <person name="Lofgren L.A."/>
            <person name="Nguyen N.H."/>
            <person name="Vilgalys R."/>
            <person name="Ruytinx J."/>
            <person name="Liao H.L."/>
            <person name="Branco S."/>
            <person name="Kuo A."/>
            <person name="LaButti K."/>
            <person name="Lipzen A."/>
            <person name="Andreopoulos W."/>
            <person name="Pangilinan J."/>
            <person name="Riley R."/>
            <person name="Hundley H."/>
            <person name="Na H."/>
            <person name="Barry K."/>
            <person name="Grigoriev I.V."/>
            <person name="Stajich J.E."/>
            <person name="Kennedy P.G."/>
        </authorList>
    </citation>
    <scope>NUCLEOTIDE SEQUENCE</scope>
    <source>
        <strain evidence="1">FC203</strain>
    </source>
</reference>
<proteinExistence type="predicted"/>
<name>A0AAD4DYM3_9AGAM</name>
<comment type="caution">
    <text evidence="1">The sequence shown here is derived from an EMBL/GenBank/DDBJ whole genome shotgun (WGS) entry which is preliminary data.</text>
</comment>
<dbReference type="RefSeq" id="XP_041221542.1">
    <property type="nucleotide sequence ID" value="XM_041372613.1"/>
</dbReference>
<gene>
    <name evidence="1" type="ORF">F5891DRAFT_640568</name>
</gene>
<accession>A0AAD4DYM3</accession>
<sequence>MGIIGYCPTNFTRRSIIVFHNRCSKREWYRQCEFRNGLPACCLQSSLNLSSTLAAPNTASFVLCLYHLRLCQHPAPKRSVLLWTMGITSSAFGAFTEHRRRPTYFSKQVSVRLRPRRDWTCQVSCQLSYHHSISLPATVYSHHDHFVLITTTHSTTVKAPSNFDPPTSYFRTLFPFFRR</sequence>
<dbReference type="AlphaFoldDB" id="A0AAD4DYM3"/>
<dbReference type="Proteomes" id="UP001195769">
    <property type="component" value="Unassembled WGS sequence"/>
</dbReference>
<dbReference type="EMBL" id="JABBWK010000060">
    <property type="protein sequence ID" value="KAG1895966.1"/>
    <property type="molecule type" value="Genomic_DNA"/>
</dbReference>
<protein>
    <submittedName>
        <fullName evidence="1">Uncharacterized protein</fullName>
    </submittedName>
</protein>
<evidence type="ECO:0000313" key="1">
    <source>
        <dbReference type="EMBL" id="KAG1895966.1"/>
    </source>
</evidence>
<evidence type="ECO:0000313" key="2">
    <source>
        <dbReference type="Proteomes" id="UP001195769"/>
    </source>
</evidence>
<organism evidence="1 2">
    <name type="scientific">Suillus fuscotomentosus</name>
    <dbReference type="NCBI Taxonomy" id="1912939"/>
    <lineage>
        <taxon>Eukaryota</taxon>
        <taxon>Fungi</taxon>
        <taxon>Dikarya</taxon>
        <taxon>Basidiomycota</taxon>
        <taxon>Agaricomycotina</taxon>
        <taxon>Agaricomycetes</taxon>
        <taxon>Agaricomycetidae</taxon>
        <taxon>Boletales</taxon>
        <taxon>Suillineae</taxon>
        <taxon>Suillaceae</taxon>
        <taxon>Suillus</taxon>
    </lineage>
</organism>